<dbReference type="EMBL" id="VLLF01000003">
    <property type="protein sequence ID" value="TWI89385.1"/>
    <property type="molecule type" value="Genomic_DNA"/>
</dbReference>
<evidence type="ECO:0000313" key="1">
    <source>
        <dbReference type="EMBL" id="TWI89385.1"/>
    </source>
</evidence>
<reference evidence="1 2" key="1">
    <citation type="submission" date="2019-07" db="EMBL/GenBank/DDBJ databases">
        <title>Genomic Encyclopedia of Archaeal and Bacterial Type Strains, Phase II (KMG-II): from individual species to whole genera.</title>
        <authorList>
            <person name="Goeker M."/>
        </authorList>
    </citation>
    <scope>NUCLEOTIDE SEQUENCE [LARGE SCALE GENOMIC DNA]</scope>
    <source>
        <strain evidence="1 2">ATCC BAA-252</strain>
    </source>
</reference>
<organism evidence="1 2">
    <name type="scientific">Roseibium hamelinense</name>
    <dbReference type="NCBI Taxonomy" id="150831"/>
    <lineage>
        <taxon>Bacteria</taxon>
        <taxon>Pseudomonadati</taxon>
        <taxon>Pseudomonadota</taxon>
        <taxon>Alphaproteobacteria</taxon>
        <taxon>Hyphomicrobiales</taxon>
        <taxon>Stappiaceae</taxon>
        <taxon>Roseibium</taxon>
    </lineage>
</organism>
<name>A0A562T767_9HYPH</name>
<proteinExistence type="predicted"/>
<dbReference type="Proteomes" id="UP000320593">
    <property type="component" value="Unassembled WGS sequence"/>
</dbReference>
<comment type="caution">
    <text evidence="1">The sequence shown here is derived from an EMBL/GenBank/DDBJ whole genome shotgun (WGS) entry which is preliminary data.</text>
</comment>
<evidence type="ECO:0000313" key="2">
    <source>
        <dbReference type="Proteomes" id="UP000320593"/>
    </source>
</evidence>
<accession>A0A562T767</accession>
<keyword evidence="2" id="KW-1185">Reference proteome</keyword>
<protein>
    <submittedName>
        <fullName evidence="1">Uncharacterized protein</fullName>
    </submittedName>
</protein>
<dbReference type="AlphaFoldDB" id="A0A562T767"/>
<gene>
    <name evidence="1" type="ORF">JM93_01588</name>
</gene>
<sequence>MVKKDHDKAMTYAVIYALSKVDLAKLRSTPMFPSSARVERLKAA</sequence>